<dbReference type="PANTHER" id="PTHR31672">
    <property type="entry name" value="BNACNNG10540D PROTEIN"/>
    <property type="match status" value="1"/>
</dbReference>
<dbReference type="AlphaFoldDB" id="A0A176WA99"/>
<dbReference type="InterPro" id="IPR050796">
    <property type="entry name" value="SCF_F-box_component"/>
</dbReference>
<keyword evidence="1" id="KW-0472">Membrane</keyword>
<name>A0A176WA99_MARPO</name>
<reference evidence="3" key="1">
    <citation type="submission" date="2016-03" db="EMBL/GenBank/DDBJ databases">
        <title>Mechanisms controlling the formation of the plant cell surface in tip-growing cells are functionally conserved among land plants.</title>
        <authorList>
            <person name="Honkanen S."/>
            <person name="Jones V.A."/>
            <person name="Morieri G."/>
            <person name="Champion C."/>
            <person name="Hetherington A.J."/>
            <person name="Kelly S."/>
            <person name="Saint-Marcoux D."/>
            <person name="Proust H."/>
            <person name="Prescott H."/>
            <person name="Dolan L."/>
        </authorList>
    </citation>
    <scope>NUCLEOTIDE SEQUENCE [LARGE SCALE GENOMIC DNA]</scope>
    <source>
        <tissue evidence="3">Whole gametophyte</tissue>
    </source>
</reference>
<protein>
    <recommendedName>
        <fullName evidence="2">F-box domain-containing protein</fullName>
    </recommendedName>
</protein>
<evidence type="ECO:0000256" key="1">
    <source>
        <dbReference type="SAM" id="Phobius"/>
    </source>
</evidence>
<organism evidence="3 4">
    <name type="scientific">Marchantia polymorpha subsp. ruderalis</name>
    <dbReference type="NCBI Taxonomy" id="1480154"/>
    <lineage>
        <taxon>Eukaryota</taxon>
        <taxon>Viridiplantae</taxon>
        <taxon>Streptophyta</taxon>
        <taxon>Embryophyta</taxon>
        <taxon>Marchantiophyta</taxon>
        <taxon>Marchantiopsida</taxon>
        <taxon>Marchantiidae</taxon>
        <taxon>Marchantiales</taxon>
        <taxon>Marchantiaceae</taxon>
        <taxon>Marchantia</taxon>
    </lineage>
</organism>
<dbReference type="Proteomes" id="UP000077202">
    <property type="component" value="Unassembled WGS sequence"/>
</dbReference>
<dbReference type="InterPro" id="IPR001810">
    <property type="entry name" value="F-box_dom"/>
</dbReference>
<proteinExistence type="predicted"/>
<keyword evidence="1" id="KW-1133">Transmembrane helix</keyword>
<dbReference type="Pfam" id="PF00646">
    <property type="entry name" value="F-box"/>
    <property type="match status" value="1"/>
</dbReference>
<keyword evidence="4" id="KW-1185">Reference proteome</keyword>
<feature type="domain" description="F-box" evidence="2">
    <location>
        <begin position="114"/>
        <end position="151"/>
    </location>
</feature>
<comment type="caution">
    <text evidence="3">The sequence shown here is derived from an EMBL/GenBank/DDBJ whole genome shotgun (WGS) entry which is preliminary data.</text>
</comment>
<feature type="transmembrane region" description="Helical" evidence="1">
    <location>
        <begin position="54"/>
        <end position="76"/>
    </location>
</feature>
<dbReference type="PANTHER" id="PTHR31672:SF13">
    <property type="entry name" value="F-BOX PROTEIN CPR30-LIKE"/>
    <property type="match status" value="1"/>
</dbReference>
<sequence length="532" mass="60264">MVSRTTTTTMIIACPDLLLDWRSCATCTKEVKECKAVGKKGEREKCSYNGGESFIVAFLVPVQMVLLLLIIIMSMISSIEVRRMCGLLILTLDHGSCPEEVTVSTFECCCCCCELPIDILLGNIVTKLPFSSLLRFCCVSPAWKSFIYSMENSPLSHSSKSILIHSLAPLRVLNTHIDGGRWVYPYPTSADLRVLASAGGLLCTSTEEFGQLLVWNPITQAKRQLQIPLDSQYGNALYHVFEFQSEIQDTDRWVTKLISSGSLRVGLNYNPRTNHYQLIIAALCRNSAGATLIFDSRTKAWRNGPEIPQGIRFELNSVSSRCGRYFYCAMHAKAVYHLLELDLDLDLDCWTQFMIQPRLGIPEGLIEQRGIVLLLTRSQPGRETFSVFELHVRLGMPDVYQWKERTARHVPGMLSKQVYGAMRTREKNLLMKIGDRYVQCLGKGNLLYFVGTSVEKCVVDAQTESFLKSEEGAFYTFVPIRSQCRLMSFVRVWVHDTCADRLMHLTDWAFEGYDDFNLISFQLFNPSLCSRP</sequence>
<dbReference type="EMBL" id="LVLJ01001470">
    <property type="protein sequence ID" value="OAE29342.1"/>
    <property type="molecule type" value="Genomic_DNA"/>
</dbReference>
<evidence type="ECO:0000313" key="3">
    <source>
        <dbReference type="EMBL" id="OAE29342.1"/>
    </source>
</evidence>
<accession>A0A176WA99</accession>
<evidence type="ECO:0000259" key="2">
    <source>
        <dbReference type="Pfam" id="PF00646"/>
    </source>
</evidence>
<gene>
    <name evidence="3" type="ORF">AXG93_4831s1010</name>
</gene>
<evidence type="ECO:0000313" key="4">
    <source>
        <dbReference type="Proteomes" id="UP000077202"/>
    </source>
</evidence>
<keyword evidence="1" id="KW-0812">Transmembrane</keyword>